<organism evidence="6 7">
    <name type="scientific">Aquatica leii</name>
    <dbReference type="NCBI Taxonomy" id="1421715"/>
    <lineage>
        <taxon>Eukaryota</taxon>
        <taxon>Metazoa</taxon>
        <taxon>Ecdysozoa</taxon>
        <taxon>Arthropoda</taxon>
        <taxon>Hexapoda</taxon>
        <taxon>Insecta</taxon>
        <taxon>Pterygota</taxon>
        <taxon>Neoptera</taxon>
        <taxon>Endopterygota</taxon>
        <taxon>Coleoptera</taxon>
        <taxon>Polyphaga</taxon>
        <taxon>Elateriformia</taxon>
        <taxon>Elateroidea</taxon>
        <taxon>Lampyridae</taxon>
        <taxon>Luciolinae</taxon>
        <taxon>Aquatica</taxon>
    </lineage>
</organism>
<dbReference type="EMBL" id="JARPUR010000006">
    <property type="protein sequence ID" value="KAK4874976.1"/>
    <property type="molecule type" value="Genomic_DNA"/>
</dbReference>
<dbReference type="GO" id="GO:0003677">
    <property type="term" value="F:DNA binding"/>
    <property type="evidence" value="ECO:0007669"/>
    <property type="project" value="UniProtKB-KW"/>
</dbReference>
<evidence type="ECO:0000313" key="6">
    <source>
        <dbReference type="EMBL" id="KAK4874976.1"/>
    </source>
</evidence>
<feature type="domain" description="THAP-type" evidence="5">
    <location>
        <begin position="36"/>
        <end position="94"/>
    </location>
</feature>
<dbReference type="GO" id="GO:0008270">
    <property type="term" value="F:zinc ion binding"/>
    <property type="evidence" value="ECO:0007669"/>
    <property type="project" value="UniProtKB-KW"/>
</dbReference>
<sequence>MFSQAFLLKTNEDLTLTKALSKSIFWHVVKYRSATADLEISEEWKKNSGNIKIALMDVKDLKNKLICEKHFCPEDIIKNDKRNLLRKDAVPKIFIEKESLLNLVIMIISGNFALT</sequence>
<proteinExistence type="predicted"/>
<dbReference type="Proteomes" id="UP001353858">
    <property type="component" value="Unassembled WGS sequence"/>
</dbReference>
<keyword evidence="7" id="KW-1185">Reference proteome</keyword>
<keyword evidence="1" id="KW-0479">Metal-binding</keyword>
<keyword evidence="2" id="KW-0863">Zinc-finger</keyword>
<keyword evidence="4" id="KW-0238">DNA-binding</keyword>
<dbReference type="AlphaFoldDB" id="A0AAN7P454"/>
<evidence type="ECO:0000256" key="3">
    <source>
        <dbReference type="ARBA" id="ARBA00022833"/>
    </source>
</evidence>
<evidence type="ECO:0000256" key="1">
    <source>
        <dbReference type="ARBA" id="ARBA00022723"/>
    </source>
</evidence>
<evidence type="ECO:0000256" key="4">
    <source>
        <dbReference type="ARBA" id="ARBA00023125"/>
    </source>
</evidence>
<dbReference type="SUPFAM" id="SSF57716">
    <property type="entry name" value="Glucocorticoid receptor-like (DNA-binding domain)"/>
    <property type="match status" value="1"/>
</dbReference>
<dbReference type="InterPro" id="IPR006612">
    <property type="entry name" value="THAP_Znf"/>
</dbReference>
<evidence type="ECO:0000259" key="5">
    <source>
        <dbReference type="Pfam" id="PF05485"/>
    </source>
</evidence>
<protein>
    <recommendedName>
        <fullName evidence="5">THAP-type domain-containing protein</fullName>
    </recommendedName>
</protein>
<reference evidence="7" key="1">
    <citation type="submission" date="2023-01" db="EMBL/GenBank/DDBJ databases">
        <title>Key to firefly adult light organ development and bioluminescence: homeobox transcription factors regulate luciferase expression and transportation to peroxisome.</title>
        <authorList>
            <person name="Fu X."/>
        </authorList>
    </citation>
    <scope>NUCLEOTIDE SEQUENCE [LARGE SCALE GENOMIC DNA]</scope>
</reference>
<evidence type="ECO:0000313" key="7">
    <source>
        <dbReference type="Proteomes" id="UP001353858"/>
    </source>
</evidence>
<evidence type="ECO:0000256" key="2">
    <source>
        <dbReference type="ARBA" id="ARBA00022771"/>
    </source>
</evidence>
<dbReference type="Pfam" id="PF05485">
    <property type="entry name" value="THAP"/>
    <property type="match status" value="1"/>
</dbReference>
<name>A0AAN7P454_9COLE</name>
<keyword evidence="3" id="KW-0862">Zinc</keyword>
<comment type="caution">
    <text evidence="6">The sequence shown here is derived from an EMBL/GenBank/DDBJ whole genome shotgun (WGS) entry which is preliminary data.</text>
</comment>
<accession>A0AAN7P454</accession>
<gene>
    <name evidence="6" type="ORF">RN001_014336</name>
</gene>